<dbReference type="EMBL" id="UGQS01000001">
    <property type="protein sequence ID" value="STZ75412.1"/>
    <property type="molecule type" value="Genomic_DNA"/>
</dbReference>
<name>A0A378UG53_BERDE</name>
<feature type="transmembrane region" description="Helical" evidence="1">
    <location>
        <begin position="40"/>
        <end position="59"/>
    </location>
</feature>
<feature type="transmembrane region" description="Helical" evidence="1">
    <location>
        <begin position="66"/>
        <end position="85"/>
    </location>
</feature>
<evidence type="ECO:0000256" key="1">
    <source>
        <dbReference type="SAM" id="Phobius"/>
    </source>
</evidence>
<dbReference type="Proteomes" id="UP000254651">
    <property type="component" value="Unassembled WGS sequence"/>
</dbReference>
<evidence type="ECO:0008006" key="4">
    <source>
        <dbReference type="Google" id="ProtNLM"/>
    </source>
</evidence>
<evidence type="ECO:0000313" key="2">
    <source>
        <dbReference type="EMBL" id="STZ75412.1"/>
    </source>
</evidence>
<proteinExistence type="predicted"/>
<gene>
    <name evidence="2" type="ORF">NCTC10295_00136</name>
</gene>
<keyword evidence="1" id="KW-1133">Transmembrane helix</keyword>
<keyword evidence="3" id="KW-1185">Reference proteome</keyword>
<dbReference type="RefSeq" id="WP_066080860.1">
    <property type="nucleotide sequence ID" value="NZ_CP181246.1"/>
</dbReference>
<feature type="transmembrane region" description="Helical" evidence="1">
    <location>
        <begin position="105"/>
        <end position="126"/>
    </location>
</feature>
<reference evidence="2 3" key="1">
    <citation type="submission" date="2018-06" db="EMBL/GenBank/DDBJ databases">
        <authorList>
            <consortium name="Pathogen Informatics"/>
            <person name="Doyle S."/>
        </authorList>
    </citation>
    <scope>NUCLEOTIDE SEQUENCE [LARGE SCALE GENOMIC DNA]</scope>
    <source>
        <strain evidence="2 3">NCTC10295</strain>
    </source>
</reference>
<evidence type="ECO:0000313" key="3">
    <source>
        <dbReference type="Proteomes" id="UP000254651"/>
    </source>
</evidence>
<protein>
    <recommendedName>
        <fullName evidence="4">Integral membrane protein</fullName>
    </recommendedName>
</protein>
<sequence>MKNRAITYGFILAALYNIVGILVFSQFFTNGLLAKHDPMVFSWLGQVSILLWGLAYGSVAANYHKVPYLVAVFALEKAVYVYVWADWLLNNNQLAQLADSPMTALFFQIYGLGDLIFCLFFAWVFAKLTLKKSAND</sequence>
<accession>A0A378UG53</accession>
<organism evidence="2 3">
    <name type="scientific">Bergeriella denitrificans</name>
    <name type="common">Neisseria denitrificans</name>
    <dbReference type="NCBI Taxonomy" id="494"/>
    <lineage>
        <taxon>Bacteria</taxon>
        <taxon>Pseudomonadati</taxon>
        <taxon>Pseudomonadota</taxon>
        <taxon>Betaproteobacteria</taxon>
        <taxon>Neisseriales</taxon>
        <taxon>Neisseriaceae</taxon>
        <taxon>Bergeriella</taxon>
    </lineage>
</organism>
<dbReference type="AlphaFoldDB" id="A0A378UG53"/>
<keyword evidence="1" id="KW-0812">Transmembrane</keyword>
<feature type="transmembrane region" description="Helical" evidence="1">
    <location>
        <begin position="7"/>
        <end position="28"/>
    </location>
</feature>
<keyword evidence="1" id="KW-0472">Membrane</keyword>